<dbReference type="Pfam" id="PF01965">
    <property type="entry name" value="DJ-1_PfpI"/>
    <property type="match status" value="1"/>
</dbReference>
<evidence type="ECO:0000313" key="3">
    <source>
        <dbReference type="EMBL" id="CAD8392651.1"/>
    </source>
</evidence>
<evidence type="ECO:0000256" key="1">
    <source>
        <dbReference type="ARBA" id="ARBA00022737"/>
    </source>
</evidence>
<dbReference type="InterPro" id="IPR006287">
    <property type="entry name" value="DJ-1"/>
</dbReference>
<name>A0A7S0FZK5_9RHOD</name>
<dbReference type="CDD" id="cd03135">
    <property type="entry name" value="GATase1_DJ-1"/>
    <property type="match status" value="1"/>
</dbReference>
<feature type="domain" description="DJ-1/PfpI" evidence="2">
    <location>
        <begin position="58"/>
        <end position="224"/>
    </location>
</feature>
<sequence length="264" mass="28158">MAAFVLSSGVRLRIGCDDSSCGLYRTSLWFGGSVVGRRVRADGGKVSSGKRQISMNAKTALVAIGNGSEEIEATTIADTLVRAGVKVTIASVEDELVCTMSRGVKIMADRMIGDCEDIDYDLIALPGGMPGAERLRDSEALKNMLMKQEAGKKMIGAICAAPAVVLAHHGLLEERNATCYPSPAFMEKLPKNIDDDEVPVVYDGNVMTSRGPGTALVFSLALVEKLVGDVQAEQLASLMLLDIREDWTTEFTSEAAPEAATIEQ</sequence>
<dbReference type="AlphaFoldDB" id="A0A7S0FZK5"/>
<proteinExistence type="predicted"/>
<dbReference type="InterPro" id="IPR002818">
    <property type="entry name" value="DJ-1/PfpI"/>
</dbReference>
<organism evidence="3">
    <name type="scientific">Rhodosorus marinus</name>
    <dbReference type="NCBI Taxonomy" id="101924"/>
    <lineage>
        <taxon>Eukaryota</taxon>
        <taxon>Rhodophyta</taxon>
        <taxon>Stylonematophyceae</taxon>
        <taxon>Stylonematales</taxon>
        <taxon>Stylonemataceae</taxon>
        <taxon>Rhodosorus</taxon>
    </lineage>
</organism>
<reference evidence="3" key="1">
    <citation type="submission" date="2021-01" db="EMBL/GenBank/DDBJ databases">
        <authorList>
            <person name="Corre E."/>
            <person name="Pelletier E."/>
            <person name="Niang G."/>
            <person name="Scheremetjew M."/>
            <person name="Finn R."/>
            <person name="Kale V."/>
            <person name="Holt S."/>
            <person name="Cochrane G."/>
            <person name="Meng A."/>
            <person name="Brown T."/>
            <person name="Cohen L."/>
        </authorList>
    </citation>
    <scope>NUCLEOTIDE SEQUENCE</scope>
    <source>
        <strain evidence="3">UTEX LB 2760</strain>
    </source>
</reference>
<dbReference type="PANTHER" id="PTHR48094">
    <property type="entry name" value="PROTEIN/NUCLEIC ACID DEGLYCASE DJ-1-RELATED"/>
    <property type="match status" value="1"/>
</dbReference>
<dbReference type="FunFam" id="3.40.50.880:FF:000015">
    <property type="entry name" value="Protein DJ-1 homolog C"/>
    <property type="match status" value="1"/>
</dbReference>
<accession>A0A7S0FZK5</accession>
<dbReference type="InterPro" id="IPR050325">
    <property type="entry name" value="Prot/Nucl_acid_deglycase"/>
</dbReference>
<keyword evidence="1" id="KW-0677">Repeat</keyword>
<dbReference type="EMBL" id="HBEK01004813">
    <property type="protein sequence ID" value="CAD8392651.1"/>
    <property type="molecule type" value="Transcribed_RNA"/>
</dbReference>
<dbReference type="NCBIfam" id="TIGR01383">
    <property type="entry name" value="not_thiJ"/>
    <property type="match status" value="1"/>
</dbReference>
<dbReference type="Gene3D" id="3.40.50.880">
    <property type="match status" value="1"/>
</dbReference>
<gene>
    <name evidence="3" type="ORF">RMAR0315_LOCUS2636</name>
</gene>
<dbReference type="PANTHER" id="PTHR48094:SF12">
    <property type="entry name" value="PARKINSON DISEASE PROTEIN 7 HOMOLOG"/>
    <property type="match status" value="1"/>
</dbReference>
<dbReference type="SUPFAM" id="SSF52317">
    <property type="entry name" value="Class I glutamine amidotransferase-like"/>
    <property type="match status" value="1"/>
</dbReference>
<dbReference type="GO" id="GO:1903189">
    <property type="term" value="P:glyoxal metabolic process"/>
    <property type="evidence" value="ECO:0007669"/>
    <property type="project" value="TreeGrafter"/>
</dbReference>
<protein>
    <recommendedName>
        <fullName evidence="2">DJ-1/PfpI domain-containing protein</fullName>
    </recommendedName>
</protein>
<dbReference type="GO" id="GO:0005737">
    <property type="term" value="C:cytoplasm"/>
    <property type="evidence" value="ECO:0007669"/>
    <property type="project" value="TreeGrafter"/>
</dbReference>
<dbReference type="InterPro" id="IPR029062">
    <property type="entry name" value="Class_I_gatase-like"/>
</dbReference>
<evidence type="ECO:0000259" key="2">
    <source>
        <dbReference type="Pfam" id="PF01965"/>
    </source>
</evidence>